<organism evidence="1 2">
    <name type="scientific">Citrus clementina</name>
    <name type="common">Clementine</name>
    <name type="synonym">Citrus deliciosa x Citrus sinensis</name>
    <dbReference type="NCBI Taxonomy" id="85681"/>
    <lineage>
        <taxon>Eukaryota</taxon>
        <taxon>Viridiplantae</taxon>
        <taxon>Streptophyta</taxon>
        <taxon>Embryophyta</taxon>
        <taxon>Tracheophyta</taxon>
        <taxon>Spermatophyta</taxon>
        <taxon>Magnoliopsida</taxon>
        <taxon>eudicotyledons</taxon>
        <taxon>Gunneridae</taxon>
        <taxon>Pentapetalae</taxon>
        <taxon>rosids</taxon>
        <taxon>malvids</taxon>
        <taxon>Sapindales</taxon>
        <taxon>Rutaceae</taxon>
        <taxon>Aurantioideae</taxon>
        <taxon>Citrus</taxon>
    </lineage>
</organism>
<sequence>MGILTPSYSPFGPPNKALIPTWATGLTQPQKSSRKVRTASALISEHRNPALGDVGFLTPSYSPFGPPNKALIPTWATGLTQPQKSSRKVRTASALISEHRKPALGDVGFLTPSYSPFGPPNNALIPTWATGLTQPQKSSPLISEHRNPALGDVGFLTPSYSPFGPPNKALIPTWATGLTQPQKSSRKVRTASALISEHRNPALGDVGFLTPSYSPFGPPNKALIPTWATGLTQPQKSSRKVRTASALISEHRNPALGDVGFLTPSYSPFGPPNKALIPTWATG</sequence>
<proteinExistence type="predicted"/>
<dbReference type="AlphaFoldDB" id="V4S934"/>
<protein>
    <submittedName>
        <fullName evidence="1">Uncharacterized protein</fullName>
    </submittedName>
</protein>
<dbReference type="InParanoid" id="V4S934"/>
<reference evidence="1 2" key="1">
    <citation type="submission" date="2013-10" db="EMBL/GenBank/DDBJ databases">
        <authorList>
            <consortium name="International Citrus Genome Consortium"/>
            <person name="Jenkins J."/>
            <person name="Schmutz J."/>
            <person name="Prochnik S."/>
            <person name="Rokhsar D."/>
            <person name="Gmitter F."/>
            <person name="Ollitrault P."/>
            <person name="Machado M."/>
            <person name="Talon M."/>
            <person name="Wincker P."/>
            <person name="Jaillon O."/>
            <person name="Morgante M."/>
        </authorList>
    </citation>
    <scope>NUCLEOTIDE SEQUENCE</scope>
    <source>
        <strain evidence="2">cv. Clemenules</strain>
    </source>
</reference>
<gene>
    <name evidence="1" type="ORF">CICLE_v10029000mg</name>
</gene>
<dbReference type="Gramene" id="ESR36952">
    <property type="protein sequence ID" value="ESR36952"/>
    <property type="gene ID" value="CICLE_v10029000mg"/>
</dbReference>
<accession>V4S934</accession>
<name>V4S934_CITCL</name>
<dbReference type="EMBL" id="KI536978">
    <property type="protein sequence ID" value="ESR36952.1"/>
    <property type="molecule type" value="Genomic_DNA"/>
</dbReference>
<dbReference type="KEGG" id="cic:CICLE_v10029000mg"/>
<keyword evidence="2" id="KW-1185">Reference proteome</keyword>
<dbReference type="Proteomes" id="UP000030687">
    <property type="component" value="Unassembled WGS sequence"/>
</dbReference>
<evidence type="ECO:0000313" key="2">
    <source>
        <dbReference type="Proteomes" id="UP000030687"/>
    </source>
</evidence>
<evidence type="ECO:0000313" key="1">
    <source>
        <dbReference type="EMBL" id="ESR36952.1"/>
    </source>
</evidence>